<feature type="domain" description="SIS" evidence="2">
    <location>
        <begin position="31"/>
        <end position="172"/>
    </location>
</feature>
<dbReference type="InterPro" id="IPR035466">
    <property type="entry name" value="GlmS/AgaS_SIS"/>
</dbReference>
<gene>
    <name evidence="3" type="ORF">J0J70_06540</name>
</gene>
<dbReference type="InterPro" id="IPR046348">
    <property type="entry name" value="SIS_dom_sf"/>
</dbReference>
<proteinExistence type="predicted"/>
<dbReference type="CDD" id="cd05009">
    <property type="entry name" value="SIS_GlmS_GlmD_2"/>
    <property type="match status" value="1"/>
</dbReference>
<dbReference type="Proteomes" id="UP001058072">
    <property type="component" value="Chromosome"/>
</dbReference>
<dbReference type="Pfam" id="PF01380">
    <property type="entry name" value="SIS"/>
    <property type="match status" value="1"/>
</dbReference>
<dbReference type="PANTHER" id="PTHR10937">
    <property type="entry name" value="GLUCOSAMINE--FRUCTOSE-6-PHOSPHATE AMINOTRANSFERASE, ISOMERIZING"/>
    <property type="match status" value="1"/>
</dbReference>
<dbReference type="PROSITE" id="PS51464">
    <property type="entry name" value="SIS"/>
    <property type="match status" value="1"/>
</dbReference>
<protein>
    <submittedName>
        <fullName evidence="3">SIS domain-containing protein</fullName>
    </submittedName>
</protein>
<keyword evidence="1" id="KW-0677">Repeat</keyword>
<dbReference type="GO" id="GO:0006487">
    <property type="term" value="P:protein N-linked glycosylation"/>
    <property type="evidence" value="ECO:0007669"/>
    <property type="project" value="TreeGrafter"/>
</dbReference>
<evidence type="ECO:0000313" key="3">
    <source>
        <dbReference type="EMBL" id="UUF09592.1"/>
    </source>
</evidence>
<dbReference type="RefSeq" id="WP_055306051.1">
    <property type="nucleotide sequence ID" value="NZ_CP071250.1"/>
</dbReference>
<evidence type="ECO:0000256" key="1">
    <source>
        <dbReference type="ARBA" id="ARBA00022737"/>
    </source>
</evidence>
<dbReference type="EMBL" id="CP071250">
    <property type="protein sequence ID" value="UUF09592.1"/>
    <property type="molecule type" value="Genomic_DNA"/>
</dbReference>
<dbReference type="InterPro" id="IPR035490">
    <property type="entry name" value="GlmS/FrlB_SIS"/>
</dbReference>
<dbReference type="GO" id="GO:0097367">
    <property type="term" value="F:carbohydrate derivative binding"/>
    <property type="evidence" value="ECO:0007669"/>
    <property type="project" value="InterPro"/>
</dbReference>
<organism evidence="3 4">
    <name type="scientific">Turicibacter bilis</name>
    <dbReference type="NCBI Taxonomy" id="2735723"/>
    <lineage>
        <taxon>Bacteria</taxon>
        <taxon>Bacillati</taxon>
        <taxon>Bacillota</taxon>
        <taxon>Erysipelotrichia</taxon>
        <taxon>Erysipelotrichales</taxon>
        <taxon>Turicibacteraceae</taxon>
        <taxon>Turicibacter</taxon>
    </lineage>
</organism>
<dbReference type="CDD" id="cd05008">
    <property type="entry name" value="SIS_GlmS_GlmD_1"/>
    <property type="match status" value="1"/>
</dbReference>
<reference evidence="3" key="1">
    <citation type="submission" date="2021-03" db="EMBL/GenBank/DDBJ databases">
        <title>Comparative Genomics and Metabolomics in the genus Turicibacter.</title>
        <authorList>
            <person name="Maki J."/>
            <person name="Looft T."/>
        </authorList>
    </citation>
    <scope>NUCLEOTIDE SEQUENCE</scope>
    <source>
        <strain evidence="3">ISU324</strain>
    </source>
</reference>
<dbReference type="InterPro" id="IPR001347">
    <property type="entry name" value="SIS_dom"/>
</dbReference>
<dbReference type="GO" id="GO:0006002">
    <property type="term" value="P:fructose 6-phosphate metabolic process"/>
    <property type="evidence" value="ECO:0007669"/>
    <property type="project" value="TreeGrafter"/>
</dbReference>
<dbReference type="PANTHER" id="PTHR10937:SF17">
    <property type="entry name" value="GLUCOSAMINE-FRUCTOSE-6-PHOSPHATE AMINOTRANSFERASE"/>
    <property type="match status" value="1"/>
</dbReference>
<accession>A0A9Q9CT81</accession>
<dbReference type="AlphaFoldDB" id="A0A9Q9CT81"/>
<evidence type="ECO:0000313" key="4">
    <source>
        <dbReference type="Proteomes" id="UP001058072"/>
    </source>
</evidence>
<evidence type="ECO:0000259" key="2">
    <source>
        <dbReference type="PROSITE" id="PS51464"/>
    </source>
</evidence>
<dbReference type="GO" id="GO:0004360">
    <property type="term" value="F:glutamine-fructose-6-phosphate transaminase (isomerizing) activity"/>
    <property type="evidence" value="ECO:0007669"/>
    <property type="project" value="TreeGrafter"/>
</dbReference>
<dbReference type="GO" id="GO:0006047">
    <property type="term" value="P:UDP-N-acetylglucosamine metabolic process"/>
    <property type="evidence" value="ECO:0007669"/>
    <property type="project" value="TreeGrafter"/>
</dbReference>
<dbReference type="SUPFAM" id="SSF53697">
    <property type="entry name" value="SIS domain"/>
    <property type="match status" value="1"/>
</dbReference>
<sequence length="359" mass="40216">MQRKTMVDYVKEVPQLLAKNVESASELVNPLINYVEGKEIKDILLIASGSSYNACHCARSFMMKHLGINVKVISPFTFTNYESNLSQHTLTLVITQSGLSTNAIEALKKLKSMNVSAICLTGNPESDVKDYADLVIDYGVGEELVGYVTKGVTALCLFLMLFATVYSNQPQLLDSIKLTAKLNEQMLEKSQAFIKKHYKHFTSMHQCYFCGSYANYGTVLEGALKIGETVHIPANAYEVEEYIHGPNLQLTPAYTVIILDNNDHTSQRVHQIYQATRAVTDHCFMLSMNANYSEDDYVLAIDDSIESELLPLVYLPFIQLLSHEVSTDLKSVFQHPLLKTFKSIADAKTSNYVNYDGDE</sequence>
<dbReference type="Gene3D" id="3.40.50.10490">
    <property type="entry name" value="Glucose-6-phosphate isomerase like protein, domain 1"/>
    <property type="match status" value="2"/>
</dbReference>
<name>A0A9Q9CT81_9FIRM</name>